<dbReference type="OrthoDB" id="4798501at2759"/>
<comment type="caution">
    <text evidence="4">The sequence shown here is derived from an EMBL/GenBank/DDBJ whole genome shotgun (WGS) entry which is preliminary data.</text>
</comment>
<dbReference type="EMBL" id="MU250533">
    <property type="protein sequence ID" value="KAG7446719.1"/>
    <property type="molecule type" value="Genomic_DNA"/>
</dbReference>
<evidence type="ECO:0000313" key="4">
    <source>
        <dbReference type="EMBL" id="KAG7446719.1"/>
    </source>
</evidence>
<dbReference type="PANTHER" id="PTHR40081">
    <property type="entry name" value="CONCANAVALIN A-LIKE LECTIN/GLUCANASE"/>
    <property type="match status" value="1"/>
</dbReference>
<accession>A0A9P8ASU7</accession>
<dbReference type="Proteomes" id="UP000812287">
    <property type="component" value="Unassembled WGS sequence"/>
</dbReference>
<proteinExistence type="predicted"/>
<dbReference type="GeneID" id="66111805"/>
<organism evidence="4 5">
    <name type="scientific">Guyanagaster necrorhizus</name>
    <dbReference type="NCBI Taxonomy" id="856835"/>
    <lineage>
        <taxon>Eukaryota</taxon>
        <taxon>Fungi</taxon>
        <taxon>Dikarya</taxon>
        <taxon>Basidiomycota</taxon>
        <taxon>Agaricomycotina</taxon>
        <taxon>Agaricomycetes</taxon>
        <taxon>Agaricomycetidae</taxon>
        <taxon>Agaricales</taxon>
        <taxon>Marasmiineae</taxon>
        <taxon>Physalacriaceae</taxon>
        <taxon>Guyanagaster</taxon>
    </lineage>
</organism>
<dbReference type="InterPro" id="IPR048329">
    <property type="entry name" value="PcRGLX_1st"/>
</dbReference>
<name>A0A9P8ASU7_9AGAR</name>
<evidence type="ECO:0000259" key="1">
    <source>
        <dbReference type="Pfam" id="PF19501"/>
    </source>
</evidence>
<keyword evidence="5" id="KW-1185">Reference proteome</keyword>
<dbReference type="Pfam" id="PF21345">
    <property type="entry name" value="PcRGLX_2nd"/>
    <property type="match status" value="1"/>
</dbReference>
<dbReference type="Pfam" id="PF19501">
    <property type="entry name" value="PcRGLX_1st"/>
    <property type="match status" value="1"/>
</dbReference>
<evidence type="ECO:0000259" key="3">
    <source>
        <dbReference type="Pfam" id="PF21346"/>
    </source>
</evidence>
<dbReference type="AlphaFoldDB" id="A0A9P8ASU7"/>
<reference evidence="4" key="1">
    <citation type="submission" date="2020-11" db="EMBL/GenBank/DDBJ databases">
        <title>Adaptations for nitrogen fixation in a non-lichenized fungal sporocarp promotes dispersal by wood-feeding termites.</title>
        <authorList>
            <consortium name="DOE Joint Genome Institute"/>
            <person name="Koch R.A."/>
            <person name="Yoon G."/>
            <person name="Arayal U."/>
            <person name="Lail K."/>
            <person name="Amirebrahimi M."/>
            <person name="Labutti K."/>
            <person name="Lipzen A."/>
            <person name="Riley R."/>
            <person name="Barry K."/>
            <person name="Henrissat B."/>
            <person name="Grigoriev I.V."/>
            <person name="Herr J.R."/>
            <person name="Aime M.C."/>
        </authorList>
    </citation>
    <scope>NUCLEOTIDE SEQUENCE</scope>
    <source>
        <strain evidence="4">MCA 3950</strain>
    </source>
</reference>
<dbReference type="InterPro" id="IPR048331">
    <property type="entry name" value="PcRGLX/YetA_3rd"/>
</dbReference>
<feature type="domain" description="PcRGLX/YetA-like N-terminal RIFT barrel" evidence="1">
    <location>
        <begin position="3"/>
        <end position="71"/>
    </location>
</feature>
<evidence type="ECO:0008006" key="6">
    <source>
        <dbReference type="Google" id="ProtNLM"/>
    </source>
</evidence>
<dbReference type="Pfam" id="PF21346">
    <property type="entry name" value="PcRGLX_3rd"/>
    <property type="match status" value="1"/>
</dbReference>
<sequence length="818" mass="89392">MPKPRAVDGTSFGIPWVQGEVDRTTPIALTSSDVSILIQTWPLAYWMDGSLKWTGHALAADSPLRDTFKISTDTPTEPSLPVSVSESSTEITITTGSFTAVFNTSGDVLIQSLGFDGQVKAQNGSLVVHLQNSPDEPELVGDKPSSGPVRTVIKMTGKYAGPGHVAFLPFIVRFYVSAGATSIRLVHFFIGDQTQDFIKGLGLTFAAPLSDLLQDRHIRFATAEGGIWGEAVRLLSGLRRDTTDAVLVPQFEGEATPDISTWPETVSSGIDDLPVWADFTLDQLSSAHFTIKKRSTGGRNASFIDHAGFGTRAAGVGYVGGANGGGTLFGFRGAGGDTATVTLWAYSPRAPAIDMRHYDTVAHGLDLTYEDVGDPDPNPVGIGRSYEISLQVVSSTPSRDSIAQWAGAITKVSQIVASPEFYAVHRPNIIGAVPNPTTSGAADIENRKSALLDFYVAEIDQRRFYGFWNYGDVMHTYDETRHTWRYDVGGYAWDNGELASDLWLWMSFLRTGRADVFRIAHAMTRHLSEVDFHHIGPFAGLGSRHNVSHWGDGAKEVRITGSTLKRPFYYLTADELIGDIIDYSLQADETIVTWEPLRKVLVPPDPAACPGRVRIGPDWTTLAGNWFTKWERTNDSQWLDRIKTGMHDIGTFKFVRHRVVSTELGHSNYLDSISMIFGGGEFLMEAMEVITDEPDFDTAWVDFCKIFNASGADKMARDGISFSSGFAYWYAKLQAYAGERLNDNTIKQAAWTSLKSSDIGVWDPVAQIGGTDVINPINEIPDLATNDASQLSLTEYAILAIAPEFAPNTVRGNAKKGQ</sequence>
<dbReference type="InterPro" id="IPR045793">
    <property type="entry name" value="PcRGLX/YetA-like"/>
</dbReference>
<dbReference type="InterPro" id="IPR048330">
    <property type="entry name" value="PcRGLX/YetA_2nd"/>
</dbReference>
<feature type="domain" description="PcRGLX/YetA-like C-terminal alpha/alpha toroid" evidence="3">
    <location>
        <begin position="414"/>
        <end position="805"/>
    </location>
</feature>
<gene>
    <name evidence="4" type="ORF">BT62DRAFT_980401</name>
</gene>
<feature type="domain" description="PcRGLX/YetA-like central beta-sandwich" evidence="2">
    <location>
        <begin position="82"/>
        <end position="405"/>
    </location>
</feature>
<protein>
    <recommendedName>
        <fullName evidence="6">Tat pathway signal sequence domain protein</fullName>
    </recommendedName>
</protein>
<evidence type="ECO:0000259" key="2">
    <source>
        <dbReference type="Pfam" id="PF21345"/>
    </source>
</evidence>
<dbReference type="PANTHER" id="PTHR40081:SF1">
    <property type="entry name" value="TAT PATHWAY SIGNAL SEQUENCE DOMAIN PROTEIN"/>
    <property type="match status" value="1"/>
</dbReference>
<dbReference type="RefSeq" id="XP_043040219.1">
    <property type="nucleotide sequence ID" value="XM_043189508.1"/>
</dbReference>
<evidence type="ECO:0000313" key="5">
    <source>
        <dbReference type="Proteomes" id="UP000812287"/>
    </source>
</evidence>